<dbReference type="PANTHER" id="PTHR24255:SF27">
    <property type="entry name" value="HAPTOGLOBIN-RELATED PROTEIN"/>
    <property type="match status" value="1"/>
</dbReference>
<dbReference type="GO" id="GO:0007399">
    <property type="term" value="P:nervous system development"/>
    <property type="evidence" value="ECO:0007669"/>
    <property type="project" value="UniProtKB-ARBA"/>
</dbReference>
<reference evidence="12 13" key="1">
    <citation type="journal article" date="2017" name="PLoS Biol.">
        <title>The sea cucumber genome provides insights into morphological evolution and visceral regeneration.</title>
        <authorList>
            <person name="Zhang X."/>
            <person name="Sun L."/>
            <person name="Yuan J."/>
            <person name="Sun Y."/>
            <person name="Gao Y."/>
            <person name="Zhang L."/>
            <person name="Li S."/>
            <person name="Dai H."/>
            <person name="Hamel J.F."/>
            <person name="Liu C."/>
            <person name="Yu Y."/>
            <person name="Liu S."/>
            <person name="Lin W."/>
            <person name="Guo K."/>
            <person name="Jin S."/>
            <person name="Xu P."/>
            <person name="Storey K.B."/>
            <person name="Huan P."/>
            <person name="Zhang T."/>
            <person name="Zhou Y."/>
            <person name="Zhang J."/>
            <person name="Lin C."/>
            <person name="Li X."/>
            <person name="Xing L."/>
            <person name="Huo D."/>
            <person name="Sun M."/>
            <person name="Wang L."/>
            <person name="Mercier A."/>
            <person name="Li F."/>
            <person name="Yang H."/>
            <person name="Xiang J."/>
        </authorList>
    </citation>
    <scope>NUCLEOTIDE SEQUENCE [LARGE SCALE GENOMIC DNA]</scope>
    <source>
        <strain evidence="12">Shaxun</strain>
        <tissue evidence="12">Muscle</tissue>
    </source>
</reference>
<keyword evidence="5" id="KW-0677">Repeat</keyword>
<dbReference type="SUPFAM" id="SSF49854">
    <property type="entry name" value="Spermadhesin, CUB domain"/>
    <property type="match status" value="1"/>
</dbReference>
<dbReference type="AlphaFoldDB" id="A0A2G8KUH7"/>
<evidence type="ECO:0000256" key="1">
    <source>
        <dbReference type="ARBA" id="ARBA00004613"/>
    </source>
</evidence>
<dbReference type="GO" id="GO:0005509">
    <property type="term" value="F:calcium ion binding"/>
    <property type="evidence" value="ECO:0007669"/>
    <property type="project" value="InterPro"/>
</dbReference>
<evidence type="ECO:0000259" key="11">
    <source>
        <dbReference type="PROSITE" id="PS50026"/>
    </source>
</evidence>
<feature type="domain" description="CUB" evidence="10">
    <location>
        <begin position="78"/>
        <end position="187"/>
    </location>
</feature>
<dbReference type="PROSITE" id="PS01180">
    <property type="entry name" value="CUB"/>
    <property type="match status" value="1"/>
</dbReference>
<dbReference type="EMBL" id="MRZV01000363">
    <property type="protein sequence ID" value="PIK51632.1"/>
    <property type="molecule type" value="Genomic_DNA"/>
</dbReference>
<evidence type="ECO:0000259" key="10">
    <source>
        <dbReference type="PROSITE" id="PS01180"/>
    </source>
</evidence>
<keyword evidence="4" id="KW-0645">Protease</keyword>
<keyword evidence="2" id="KW-0964">Secreted</keyword>
<dbReference type="SUPFAM" id="SSF57196">
    <property type="entry name" value="EGF/Laminin"/>
    <property type="match status" value="1"/>
</dbReference>
<dbReference type="GO" id="GO:0031638">
    <property type="term" value="P:zymogen activation"/>
    <property type="evidence" value="ECO:0007669"/>
    <property type="project" value="TreeGrafter"/>
</dbReference>
<evidence type="ECO:0000313" key="13">
    <source>
        <dbReference type="Proteomes" id="UP000230750"/>
    </source>
</evidence>
<dbReference type="OrthoDB" id="431034at2759"/>
<evidence type="ECO:0000256" key="3">
    <source>
        <dbReference type="ARBA" id="ARBA00022536"/>
    </source>
</evidence>
<organism evidence="12 13">
    <name type="scientific">Stichopus japonicus</name>
    <name type="common">Sea cucumber</name>
    <dbReference type="NCBI Taxonomy" id="307972"/>
    <lineage>
        <taxon>Eukaryota</taxon>
        <taxon>Metazoa</taxon>
        <taxon>Echinodermata</taxon>
        <taxon>Eleutherozoa</taxon>
        <taxon>Echinozoa</taxon>
        <taxon>Holothuroidea</taxon>
        <taxon>Aspidochirotacea</taxon>
        <taxon>Aspidochirotida</taxon>
        <taxon>Stichopodidae</taxon>
        <taxon>Apostichopus</taxon>
    </lineage>
</organism>
<evidence type="ECO:0000256" key="9">
    <source>
        <dbReference type="PROSITE-ProRule" id="PRU00076"/>
    </source>
</evidence>
<dbReference type="InterPro" id="IPR001881">
    <property type="entry name" value="EGF-like_Ca-bd_dom"/>
</dbReference>
<accession>A0A2G8KUH7</accession>
<dbReference type="Gene3D" id="2.10.25.10">
    <property type="entry name" value="Laminin"/>
    <property type="match status" value="1"/>
</dbReference>
<dbReference type="InterPro" id="IPR035914">
    <property type="entry name" value="Sperma_CUB_dom_sf"/>
</dbReference>
<keyword evidence="6" id="KW-0378">Hydrolase</keyword>
<keyword evidence="8" id="KW-0325">Glycoprotein</keyword>
<sequence length="192" mass="21515">MSPAVKALMFIGPEEINVKKSTTMLYGFDNSTFLVMISYINPCQNGATCVDQNFGYYTCQCMNGFRGINCETATGLTCGEIFFQDTGVITSPNYPQEYPPDLNCLYLVRIHSAETIRVTITDFYTESAKDVLDFGTSPSLERLESWEGNLTSSLPIVVEVSSNLLWFQFSSDKNNNFKGFRLEYISALGEQN</sequence>
<dbReference type="GO" id="GO:0004252">
    <property type="term" value="F:serine-type endopeptidase activity"/>
    <property type="evidence" value="ECO:0007669"/>
    <property type="project" value="TreeGrafter"/>
</dbReference>
<comment type="subcellular location">
    <subcellularLocation>
        <location evidence="1">Secreted</location>
    </subcellularLocation>
</comment>
<dbReference type="SMART" id="SM00179">
    <property type="entry name" value="EGF_CA"/>
    <property type="match status" value="1"/>
</dbReference>
<dbReference type="FunFam" id="2.10.25.10:FF:000045">
    <property type="entry name" value="Slit guidance ligand 2"/>
    <property type="match status" value="1"/>
</dbReference>
<dbReference type="CDD" id="cd00041">
    <property type="entry name" value="CUB"/>
    <property type="match status" value="1"/>
</dbReference>
<name>A0A2G8KUH7_STIJA</name>
<keyword evidence="13" id="KW-1185">Reference proteome</keyword>
<evidence type="ECO:0000256" key="2">
    <source>
        <dbReference type="ARBA" id="ARBA00022525"/>
    </source>
</evidence>
<evidence type="ECO:0000256" key="6">
    <source>
        <dbReference type="ARBA" id="ARBA00022801"/>
    </source>
</evidence>
<dbReference type="GO" id="GO:0072562">
    <property type="term" value="C:blood microparticle"/>
    <property type="evidence" value="ECO:0007669"/>
    <property type="project" value="TreeGrafter"/>
</dbReference>
<gene>
    <name evidence="12" type="ORF">BSL78_11504</name>
</gene>
<dbReference type="Pfam" id="PF00008">
    <property type="entry name" value="EGF"/>
    <property type="match status" value="1"/>
</dbReference>
<evidence type="ECO:0000313" key="12">
    <source>
        <dbReference type="EMBL" id="PIK51632.1"/>
    </source>
</evidence>
<dbReference type="Proteomes" id="UP000230750">
    <property type="component" value="Unassembled WGS sequence"/>
</dbReference>
<dbReference type="STRING" id="307972.A0A2G8KUH7"/>
<feature type="domain" description="EGF-like" evidence="11">
    <location>
        <begin position="33"/>
        <end position="71"/>
    </location>
</feature>
<comment type="caution">
    <text evidence="9">Lacks conserved residue(s) required for the propagation of feature annotation.</text>
</comment>
<dbReference type="SMART" id="SM00042">
    <property type="entry name" value="CUB"/>
    <property type="match status" value="1"/>
</dbReference>
<dbReference type="InterPro" id="IPR000742">
    <property type="entry name" value="EGF"/>
</dbReference>
<dbReference type="InterPro" id="IPR000859">
    <property type="entry name" value="CUB_dom"/>
</dbReference>
<comment type="caution">
    <text evidence="12">The sequence shown here is derived from an EMBL/GenBank/DDBJ whole genome shotgun (WGS) entry which is preliminary data.</text>
</comment>
<evidence type="ECO:0000256" key="7">
    <source>
        <dbReference type="ARBA" id="ARBA00023157"/>
    </source>
</evidence>
<evidence type="ECO:0000256" key="8">
    <source>
        <dbReference type="ARBA" id="ARBA00023180"/>
    </source>
</evidence>
<dbReference type="PROSITE" id="PS01186">
    <property type="entry name" value="EGF_2"/>
    <property type="match status" value="1"/>
</dbReference>
<proteinExistence type="predicted"/>
<evidence type="ECO:0000256" key="5">
    <source>
        <dbReference type="ARBA" id="ARBA00022737"/>
    </source>
</evidence>
<protein>
    <submittedName>
        <fullName evidence="12">Fibropellin-3</fullName>
    </submittedName>
</protein>
<evidence type="ECO:0000256" key="4">
    <source>
        <dbReference type="ARBA" id="ARBA00022670"/>
    </source>
</evidence>
<dbReference type="CDD" id="cd00054">
    <property type="entry name" value="EGF_CA"/>
    <property type="match status" value="1"/>
</dbReference>
<dbReference type="PROSITE" id="PS50026">
    <property type="entry name" value="EGF_3"/>
    <property type="match status" value="1"/>
</dbReference>
<dbReference type="Gene3D" id="2.60.120.290">
    <property type="entry name" value="Spermadhesin, CUB domain"/>
    <property type="match status" value="1"/>
</dbReference>
<dbReference type="Pfam" id="PF00431">
    <property type="entry name" value="CUB"/>
    <property type="match status" value="1"/>
</dbReference>
<feature type="disulfide bond" evidence="9">
    <location>
        <begin position="61"/>
        <end position="70"/>
    </location>
</feature>
<keyword evidence="3 9" id="KW-0245">EGF-like domain</keyword>
<keyword evidence="7 9" id="KW-1015">Disulfide bond</keyword>
<dbReference type="PANTHER" id="PTHR24255">
    <property type="entry name" value="COMPLEMENT COMPONENT 1, S SUBCOMPONENT-RELATED"/>
    <property type="match status" value="1"/>
</dbReference>
<dbReference type="PROSITE" id="PS00022">
    <property type="entry name" value="EGF_1"/>
    <property type="match status" value="1"/>
</dbReference>